<keyword evidence="2" id="KW-0472">Membrane</keyword>
<dbReference type="GeneID" id="68867745"/>
<dbReference type="Proteomes" id="UP001319921">
    <property type="component" value="Chromosome"/>
</dbReference>
<evidence type="ECO:0000256" key="2">
    <source>
        <dbReference type="SAM" id="Phobius"/>
    </source>
</evidence>
<evidence type="ECO:0000313" key="3">
    <source>
        <dbReference type="EMBL" id="BDC00005.1"/>
    </source>
</evidence>
<dbReference type="RefSeq" id="WP_229570653.1">
    <property type="nucleotide sequence ID" value="NZ_AP025226.1"/>
</dbReference>
<dbReference type="InterPro" id="IPR013320">
    <property type="entry name" value="ConA-like_dom_sf"/>
</dbReference>
<reference evidence="3 4" key="1">
    <citation type="journal article" date="2022" name="Microbiol. Resour. Announc.">
        <title>Complete Genome Sequence of the Hyperthermophilic and Acidophilic Archaeon Saccharolobus caldissimus Strain HS-3T.</title>
        <authorList>
            <person name="Sakai H.D."/>
            <person name="Kurosawa N."/>
        </authorList>
    </citation>
    <scope>NUCLEOTIDE SEQUENCE [LARGE SCALE GENOMIC DNA]</scope>
    <source>
        <strain evidence="3 4">JCM32116</strain>
    </source>
</reference>
<keyword evidence="2" id="KW-0812">Transmembrane</keyword>
<feature type="transmembrane region" description="Helical" evidence="2">
    <location>
        <begin position="6"/>
        <end position="27"/>
    </location>
</feature>
<gene>
    <name evidence="3" type="ORF">SACC_30210</name>
</gene>
<dbReference type="SUPFAM" id="SSF49899">
    <property type="entry name" value="Concanavalin A-like lectins/glucanases"/>
    <property type="match status" value="1"/>
</dbReference>
<dbReference type="InterPro" id="IPR002594">
    <property type="entry name" value="GH12"/>
</dbReference>
<dbReference type="EMBL" id="AP025226">
    <property type="protein sequence ID" value="BDC00005.1"/>
    <property type="molecule type" value="Genomic_DNA"/>
</dbReference>
<dbReference type="KEGG" id="scas:SACC_30210"/>
<evidence type="ECO:0000313" key="4">
    <source>
        <dbReference type="Proteomes" id="UP001319921"/>
    </source>
</evidence>
<keyword evidence="4" id="KW-1185">Reference proteome</keyword>
<dbReference type="Pfam" id="PF01670">
    <property type="entry name" value="Glyco_hydro_12"/>
    <property type="match status" value="1"/>
</dbReference>
<proteinExistence type="inferred from homology"/>
<keyword evidence="2" id="KW-1133">Transmembrane helix</keyword>
<evidence type="ECO:0008006" key="5">
    <source>
        <dbReference type="Google" id="ProtNLM"/>
    </source>
</evidence>
<comment type="similarity">
    <text evidence="1">Belongs to the glycosyl hydrolase 12 (cellulase H) family.</text>
</comment>
<dbReference type="GO" id="GO:0008810">
    <property type="term" value="F:cellulase activity"/>
    <property type="evidence" value="ECO:0007669"/>
    <property type="project" value="InterPro"/>
</dbReference>
<dbReference type="InterPro" id="IPR013319">
    <property type="entry name" value="GH11/12"/>
</dbReference>
<dbReference type="GO" id="GO:0000272">
    <property type="term" value="P:polysaccharide catabolic process"/>
    <property type="evidence" value="ECO:0007669"/>
    <property type="project" value="InterPro"/>
</dbReference>
<name>A0AAQ4CW23_9CREN</name>
<sequence length="318" mass="36477">MNKFVPILLIITILIIGIISLEIINLLNQRSNNAVRYTLFPGYNTSFSIIGSYLSDSEYAMAEIYSKNASLMVSPFLWNVNYALGEVNMTFNKFLYVSINLTGVQKINYNIPVDGYPGLMYGQEYWFPFVTHTEELKTLSLPMLVSNLPSFYSILNYSLYNNTGQIDDFSYDIWLSKNPLTTSLTYGDFEVMIWMYWTENLSSPFVYAGNLTIPTLINGSIYNYSWKVYVLPRTGSSNGWTSIYFLSPIQLKNGVVGIPISYVLKNLNPFLNKIGISIYNDTRYYLDAIQIGMEFNNNLQGNVNVGYYLYSWQILIEN</sequence>
<organism evidence="3 4">
    <name type="scientific">Saccharolobus caldissimus</name>
    <dbReference type="NCBI Taxonomy" id="1702097"/>
    <lineage>
        <taxon>Archaea</taxon>
        <taxon>Thermoproteota</taxon>
        <taxon>Thermoprotei</taxon>
        <taxon>Sulfolobales</taxon>
        <taxon>Sulfolobaceae</taxon>
        <taxon>Saccharolobus</taxon>
    </lineage>
</organism>
<dbReference type="AlphaFoldDB" id="A0AAQ4CW23"/>
<accession>A0AAQ4CW23</accession>
<protein>
    <recommendedName>
        <fullName evidence="5">Cellulase</fullName>
    </recommendedName>
</protein>
<evidence type="ECO:0000256" key="1">
    <source>
        <dbReference type="ARBA" id="ARBA00005519"/>
    </source>
</evidence>
<dbReference type="Gene3D" id="2.60.120.180">
    <property type="match status" value="1"/>
</dbReference>